<evidence type="ECO:0000313" key="1">
    <source>
        <dbReference type="EnsemblPlants" id="OBART05G27900.1"/>
    </source>
</evidence>
<reference evidence="1" key="2">
    <citation type="submission" date="2015-03" db="UniProtKB">
        <authorList>
            <consortium name="EnsemblPlants"/>
        </authorList>
    </citation>
    <scope>IDENTIFICATION</scope>
</reference>
<dbReference type="Proteomes" id="UP000026960">
    <property type="component" value="Chromosome 5"/>
</dbReference>
<evidence type="ECO:0000313" key="2">
    <source>
        <dbReference type="Proteomes" id="UP000026960"/>
    </source>
</evidence>
<organism evidence="1">
    <name type="scientific">Oryza barthii</name>
    <dbReference type="NCBI Taxonomy" id="65489"/>
    <lineage>
        <taxon>Eukaryota</taxon>
        <taxon>Viridiplantae</taxon>
        <taxon>Streptophyta</taxon>
        <taxon>Embryophyta</taxon>
        <taxon>Tracheophyta</taxon>
        <taxon>Spermatophyta</taxon>
        <taxon>Magnoliopsida</taxon>
        <taxon>Liliopsida</taxon>
        <taxon>Poales</taxon>
        <taxon>Poaceae</taxon>
        <taxon>BOP clade</taxon>
        <taxon>Oryzoideae</taxon>
        <taxon>Oryzeae</taxon>
        <taxon>Oryzinae</taxon>
        <taxon>Oryza</taxon>
    </lineage>
</organism>
<keyword evidence="2" id="KW-1185">Reference proteome</keyword>
<accession>A0A0D3GBJ9</accession>
<dbReference type="HOGENOM" id="CLU_150915_0_0_1"/>
<sequence>MAPMGVAHLDPHSMEAIDSSSSVRLTVDDSNGGCVEVVIKEDEDDTVEHDDGFKRRVVCGGSSSAAGGGGWKVWRGEEQHDLWQIKDRCRGATSISTGIVVRPPSPEVKHALHLDTMLTHDTERRHTLIDLNLMSSNLRAADDEFLMQGQQERIV</sequence>
<protein>
    <submittedName>
        <fullName evidence="1">Uncharacterized protein</fullName>
    </submittedName>
</protein>
<dbReference type="PaxDb" id="65489-OBART05G27900.1"/>
<dbReference type="EnsemblPlants" id="OBART05G27900.1">
    <property type="protein sequence ID" value="OBART05G27900.1"/>
    <property type="gene ID" value="OBART05G27900"/>
</dbReference>
<reference evidence="1" key="1">
    <citation type="journal article" date="2009" name="Rice">
        <title>De Novo Next Generation Sequencing of Plant Genomes.</title>
        <authorList>
            <person name="Rounsley S."/>
            <person name="Marri P.R."/>
            <person name="Yu Y."/>
            <person name="He R."/>
            <person name="Sisneros N."/>
            <person name="Goicoechea J.L."/>
            <person name="Lee S.J."/>
            <person name="Angelova A."/>
            <person name="Kudrna D."/>
            <person name="Luo M."/>
            <person name="Affourtit J."/>
            <person name="Desany B."/>
            <person name="Knight J."/>
            <person name="Niazi F."/>
            <person name="Egholm M."/>
            <person name="Wing R.A."/>
        </authorList>
    </citation>
    <scope>NUCLEOTIDE SEQUENCE [LARGE SCALE GENOMIC DNA]</scope>
    <source>
        <strain evidence="1">cv. IRGC 105608</strain>
    </source>
</reference>
<name>A0A0D3GBJ9_9ORYZ</name>
<proteinExistence type="predicted"/>
<dbReference type="Gramene" id="OBART05G27900.1">
    <property type="protein sequence ID" value="OBART05G27900.1"/>
    <property type="gene ID" value="OBART05G27900"/>
</dbReference>
<dbReference type="AlphaFoldDB" id="A0A0D3GBJ9"/>